<feature type="signal peptide" evidence="1">
    <location>
        <begin position="1"/>
        <end position="26"/>
    </location>
</feature>
<dbReference type="AlphaFoldDB" id="A0A411PM67"/>
<dbReference type="Gene3D" id="2.60.40.2360">
    <property type="entry name" value="Intracellular proteinase inhibitor BsuPI"/>
    <property type="match status" value="1"/>
</dbReference>
<protein>
    <recommendedName>
        <fullName evidence="2">Intracellular proteinase inhibitor BsuPI domain-containing protein</fullName>
    </recommendedName>
</protein>
<feature type="domain" description="Intracellular proteinase inhibitor BsuPI" evidence="2">
    <location>
        <begin position="94"/>
        <end position="173"/>
    </location>
</feature>
<sequence length="206" mass="22258">MSASYVTNSSLLVVAALSATIISACSQSNQADADVAKKPAQVNEQASAVQTQDKQLKAKPTIKELKSSMADVTIGKQVAPHTQSVLHGHLVFDEQASQNGKGVFRLTITNPLEQSVKINFNSGKTADLVLFDARNRKVWAWSDDMMFTQALGSKTLAAGKSIKSQFMVPEKVMQTLVKGSRFQVEFAGKLQDSSKTVLHPVIIPVL</sequence>
<evidence type="ECO:0000259" key="2">
    <source>
        <dbReference type="Pfam" id="PF12690"/>
    </source>
</evidence>
<accession>A0A411PM67</accession>
<proteinExistence type="predicted"/>
<dbReference type="EMBL" id="CP036200">
    <property type="protein sequence ID" value="QBF84614.1"/>
    <property type="molecule type" value="Genomic_DNA"/>
</dbReference>
<dbReference type="RefSeq" id="WP_130602899.1">
    <property type="nucleotide sequence ID" value="NZ_CP036200.1"/>
</dbReference>
<feature type="chain" id="PRO_5019389993" description="Intracellular proteinase inhibitor BsuPI domain-containing protein" evidence="1">
    <location>
        <begin position="27"/>
        <end position="206"/>
    </location>
</feature>
<dbReference type="KEGG" id="smai:EXU30_19515"/>
<gene>
    <name evidence="3" type="ORF">EXU30_19515</name>
</gene>
<evidence type="ECO:0000313" key="3">
    <source>
        <dbReference type="EMBL" id="QBF84614.1"/>
    </source>
</evidence>
<reference evidence="3 4" key="1">
    <citation type="submission" date="2019-02" db="EMBL/GenBank/DDBJ databases">
        <title>Shewanella sp. D4-2 isolated from Dokdo Island.</title>
        <authorList>
            <person name="Baek K."/>
        </authorList>
    </citation>
    <scope>NUCLEOTIDE SEQUENCE [LARGE SCALE GENOMIC DNA]</scope>
    <source>
        <strain evidence="3 4">D4-2</strain>
    </source>
</reference>
<dbReference type="InterPro" id="IPR038144">
    <property type="entry name" value="IPI"/>
</dbReference>
<keyword evidence="4" id="KW-1185">Reference proteome</keyword>
<dbReference type="Pfam" id="PF12690">
    <property type="entry name" value="BsuPI"/>
    <property type="match status" value="1"/>
</dbReference>
<dbReference type="OrthoDB" id="1357684at2"/>
<evidence type="ECO:0000313" key="4">
    <source>
        <dbReference type="Proteomes" id="UP000291106"/>
    </source>
</evidence>
<name>A0A411PM67_9GAMM</name>
<organism evidence="3 4">
    <name type="scientific">Shewanella maritima</name>
    <dbReference type="NCBI Taxonomy" id="2520507"/>
    <lineage>
        <taxon>Bacteria</taxon>
        <taxon>Pseudomonadati</taxon>
        <taxon>Pseudomonadota</taxon>
        <taxon>Gammaproteobacteria</taxon>
        <taxon>Alteromonadales</taxon>
        <taxon>Shewanellaceae</taxon>
        <taxon>Shewanella</taxon>
    </lineage>
</organism>
<keyword evidence="1" id="KW-0732">Signal</keyword>
<evidence type="ECO:0000256" key="1">
    <source>
        <dbReference type="SAM" id="SignalP"/>
    </source>
</evidence>
<dbReference type="Proteomes" id="UP000291106">
    <property type="component" value="Chromosome"/>
</dbReference>
<dbReference type="InterPro" id="IPR020481">
    <property type="entry name" value="Intracell_prot_inh_BsuPI"/>
</dbReference>